<comment type="caution">
    <text evidence="1">The sequence shown here is derived from an EMBL/GenBank/DDBJ whole genome shotgun (WGS) entry which is preliminary data.</text>
</comment>
<proteinExistence type="predicted"/>
<accession>A0AAD7G1K3</accession>
<dbReference type="EMBL" id="JARKIF010000001">
    <property type="protein sequence ID" value="KAJ7649872.1"/>
    <property type="molecule type" value="Genomic_DNA"/>
</dbReference>
<organism evidence="1 2">
    <name type="scientific">Roridomyces roridus</name>
    <dbReference type="NCBI Taxonomy" id="1738132"/>
    <lineage>
        <taxon>Eukaryota</taxon>
        <taxon>Fungi</taxon>
        <taxon>Dikarya</taxon>
        <taxon>Basidiomycota</taxon>
        <taxon>Agaricomycotina</taxon>
        <taxon>Agaricomycetes</taxon>
        <taxon>Agaricomycetidae</taxon>
        <taxon>Agaricales</taxon>
        <taxon>Marasmiineae</taxon>
        <taxon>Mycenaceae</taxon>
        <taxon>Roridomyces</taxon>
    </lineage>
</organism>
<reference evidence="1" key="1">
    <citation type="submission" date="2023-03" db="EMBL/GenBank/DDBJ databases">
        <title>Massive genome expansion in bonnet fungi (Mycena s.s.) driven by repeated elements and novel gene families across ecological guilds.</title>
        <authorList>
            <consortium name="Lawrence Berkeley National Laboratory"/>
            <person name="Harder C.B."/>
            <person name="Miyauchi S."/>
            <person name="Viragh M."/>
            <person name="Kuo A."/>
            <person name="Thoen E."/>
            <person name="Andreopoulos B."/>
            <person name="Lu D."/>
            <person name="Skrede I."/>
            <person name="Drula E."/>
            <person name="Henrissat B."/>
            <person name="Morin E."/>
            <person name="Kohler A."/>
            <person name="Barry K."/>
            <person name="LaButti K."/>
            <person name="Morin E."/>
            <person name="Salamov A."/>
            <person name="Lipzen A."/>
            <person name="Mereny Z."/>
            <person name="Hegedus B."/>
            <person name="Baldrian P."/>
            <person name="Stursova M."/>
            <person name="Weitz H."/>
            <person name="Taylor A."/>
            <person name="Grigoriev I.V."/>
            <person name="Nagy L.G."/>
            <person name="Martin F."/>
            <person name="Kauserud H."/>
        </authorList>
    </citation>
    <scope>NUCLEOTIDE SEQUENCE</scope>
    <source>
        <strain evidence="1">9284</strain>
    </source>
</reference>
<sequence>MPLLRTAFVSPSDSPDPGTAPSATAAVLFPLAPMLSQVSLEPSCSAFAVTLPWSQLTTLTAYATISEAIHILHQSTALKTCTLGIYHFDPAPALGEVSTLPIRSLSLLWEEGNPDSSVQNLVNALTLPLLDNLVVSEFLLGSDPVAALSRLRPQGHPRQMEIMDARFSLYTYKASFPWAKLSVTPFHKYY</sequence>
<evidence type="ECO:0000313" key="2">
    <source>
        <dbReference type="Proteomes" id="UP001221142"/>
    </source>
</evidence>
<protein>
    <submittedName>
        <fullName evidence="1">Uncharacterized protein</fullName>
    </submittedName>
</protein>
<dbReference type="AlphaFoldDB" id="A0AAD7G1K3"/>
<name>A0AAD7G1K3_9AGAR</name>
<keyword evidence="2" id="KW-1185">Reference proteome</keyword>
<dbReference type="Proteomes" id="UP001221142">
    <property type="component" value="Unassembled WGS sequence"/>
</dbReference>
<evidence type="ECO:0000313" key="1">
    <source>
        <dbReference type="EMBL" id="KAJ7649872.1"/>
    </source>
</evidence>
<gene>
    <name evidence="1" type="ORF">FB45DRAFT_886248</name>
</gene>